<sequence length="70" mass="8293">VFFEPHSEHSVSSLINVRKGEGYNCKKYPNHKRPFIACEQFDFNINIYSSIIVKFFSTLRCNQKLHHYQG</sequence>
<proteinExistence type="predicted"/>
<reference evidence="1" key="1">
    <citation type="submission" date="2018-05" db="EMBL/GenBank/DDBJ databases">
        <authorList>
            <person name="Lanie J.A."/>
            <person name="Ng W.-L."/>
            <person name="Kazmierczak K.M."/>
            <person name="Andrzejewski T.M."/>
            <person name="Davidsen T.M."/>
            <person name="Wayne K.J."/>
            <person name="Tettelin H."/>
            <person name="Glass J.I."/>
            <person name="Rusch D."/>
            <person name="Podicherti R."/>
            <person name="Tsui H.-C.T."/>
            <person name="Winkler M.E."/>
        </authorList>
    </citation>
    <scope>NUCLEOTIDE SEQUENCE</scope>
</reference>
<feature type="non-terminal residue" evidence="1">
    <location>
        <position position="1"/>
    </location>
</feature>
<accession>A0A382FR28</accession>
<protein>
    <submittedName>
        <fullName evidence="1">Uncharacterized protein</fullName>
    </submittedName>
</protein>
<dbReference type="AlphaFoldDB" id="A0A382FR28"/>
<gene>
    <name evidence="1" type="ORF">METZ01_LOCUS218304</name>
</gene>
<organism evidence="1">
    <name type="scientific">marine metagenome</name>
    <dbReference type="NCBI Taxonomy" id="408172"/>
    <lineage>
        <taxon>unclassified sequences</taxon>
        <taxon>metagenomes</taxon>
        <taxon>ecological metagenomes</taxon>
    </lineage>
</organism>
<evidence type="ECO:0000313" key="1">
    <source>
        <dbReference type="EMBL" id="SVB65450.1"/>
    </source>
</evidence>
<name>A0A382FR28_9ZZZZ</name>
<dbReference type="EMBL" id="UINC01051367">
    <property type="protein sequence ID" value="SVB65450.1"/>
    <property type="molecule type" value="Genomic_DNA"/>
</dbReference>